<gene>
    <name evidence="3" type="ORF">ACFPM7_22135</name>
</gene>
<keyword evidence="2" id="KW-0812">Transmembrane</keyword>
<feature type="transmembrane region" description="Helical" evidence="2">
    <location>
        <begin position="63"/>
        <end position="84"/>
    </location>
</feature>
<feature type="region of interest" description="Disordered" evidence="1">
    <location>
        <begin position="170"/>
        <end position="283"/>
    </location>
</feature>
<accession>A0ABW0EV35</accession>
<dbReference type="EMBL" id="JBHSKF010000012">
    <property type="protein sequence ID" value="MFC5289761.1"/>
    <property type="molecule type" value="Genomic_DNA"/>
</dbReference>
<dbReference type="Proteomes" id="UP001596157">
    <property type="component" value="Unassembled WGS sequence"/>
</dbReference>
<comment type="caution">
    <text evidence="3">The sequence shown here is derived from an EMBL/GenBank/DDBJ whole genome shotgun (WGS) entry which is preliminary data.</text>
</comment>
<dbReference type="RefSeq" id="WP_378249614.1">
    <property type="nucleotide sequence ID" value="NZ_JBHSKF010000012.1"/>
</dbReference>
<protein>
    <submittedName>
        <fullName evidence="3">Uncharacterized protein</fullName>
    </submittedName>
</protein>
<feature type="compositionally biased region" description="Basic and acidic residues" evidence="1">
    <location>
        <begin position="170"/>
        <end position="193"/>
    </location>
</feature>
<keyword evidence="2" id="KW-1133">Transmembrane helix</keyword>
<feature type="transmembrane region" description="Helical" evidence="2">
    <location>
        <begin position="136"/>
        <end position="154"/>
    </location>
</feature>
<evidence type="ECO:0000256" key="1">
    <source>
        <dbReference type="SAM" id="MobiDB-lite"/>
    </source>
</evidence>
<reference evidence="4" key="1">
    <citation type="journal article" date="2019" name="Int. J. Syst. Evol. Microbiol.">
        <title>The Global Catalogue of Microorganisms (GCM) 10K type strain sequencing project: providing services to taxonomists for standard genome sequencing and annotation.</title>
        <authorList>
            <consortium name="The Broad Institute Genomics Platform"/>
            <consortium name="The Broad Institute Genome Sequencing Center for Infectious Disease"/>
            <person name="Wu L."/>
            <person name="Ma J."/>
        </authorList>
    </citation>
    <scope>NUCLEOTIDE SEQUENCE [LARGE SCALE GENOMIC DNA]</scope>
    <source>
        <strain evidence="4">CCUG 59778</strain>
    </source>
</reference>
<feature type="compositionally biased region" description="Basic and acidic residues" evidence="1">
    <location>
        <begin position="239"/>
        <end position="260"/>
    </location>
</feature>
<evidence type="ECO:0000313" key="4">
    <source>
        <dbReference type="Proteomes" id="UP001596157"/>
    </source>
</evidence>
<organism evidence="3 4">
    <name type="scientific">Actinokineospora guangxiensis</name>
    <dbReference type="NCBI Taxonomy" id="1490288"/>
    <lineage>
        <taxon>Bacteria</taxon>
        <taxon>Bacillati</taxon>
        <taxon>Actinomycetota</taxon>
        <taxon>Actinomycetes</taxon>
        <taxon>Pseudonocardiales</taxon>
        <taxon>Pseudonocardiaceae</taxon>
        <taxon>Actinokineospora</taxon>
    </lineage>
</organism>
<name>A0ABW0EV35_9PSEU</name>
<feature type="transmembrane region" description="Helical" evidence="2">
    <location>
        <begin position="91"/>
        <end position="116"/>
    </location>
</feature>
<evidence type="ECO:0000313" key="3">
    <source>
        <dbReference type="EMBL" id="MFC5289761.1"/>
    </source>
</evidence>
<proteinExistence type="predicted"/>
<evidence type="ECO:0000256" key="2">
    <source>
        <dbReference type="SAM" id="Phobius"/>
    </source>
</evidence>
<keyword evidence="2" id="KW-0472">Membrane</keyword>
<sequence length="283" mass="29990">MTRAEDVTTRHEDVGRVPRRRGAVNGFLVVLLGLWGATVPFFGPYLGLPYGFDDAWVFTGERALLNVLPGVVVILGGLGLIGSARSTGGVFWGWLAAVGGAWFAVGPTVSTVWTGGAPAVGEPLAASAGVRAFTELVYHVGLGALIVFLAAVALGRFTAGTGRVVAEVPEQDRGLHDRDGHLRDTSADKRDSDLDTYGQDGHIRDANSTDSTTDRLRTGADRSGPETSVLHRPTGTVRDGAHTPDAHTPDTHARDTHARDAYNQGAYDQAAQDGKHRVPNQPR</sequence>
<feature type="transmembrane region" description="Helical" evidence="2">
    <location>
        <begin position="23"/>
        <end position="43"/>
    </location>
</feature>
<keyword evidence="4" id="KW-1185">Reference proteome</keyword>
<feature type="compositionally biased region" description="Basic and acidic residues" evidence="1">
    <location>
        <begin position="201"/>
        <end position="224"/>
    </location>
</feature>